<evidence type="ECO:0000256" key="3">
    <source>
        <dbReference type="ARBA" id="ARBA00023128"/>
    </source>
</evidence>
<dbReference type="InterPro" id="IPR008979">
    <property type="entry name" value="Galactose-bd-like_sf"/>
</dbReference>
<dbReference type="GO" id="GO:0006120">
    <property type="term" value="P:mitochondrial electron transport, NADH to ubiquinone"/>
    <property type="evidence" value="ECO:0007669"/>
    <property type="project" value="TreeGrafter"/>
</dbReference>
<evidence type="ECO:0000313" key="7">
    <source>
        <dbReference type="Proteomes" id="UP000275078"/>
    </source>
</evidence>
<dbReference type="Pfam" id="PF08547">
    <property type="entry name" value="CIA30"/>
    <property type="match status" value="1"/>
</dbReference>
<dbReference type="AlphaFoldDB" id="A0A3N4ILV4"/>
<dbReference type="InterPro" id="IPR039131">
    <property type="entry name" value="NDUFAF1"/>
</dbReference>
<accession>A0A3N4ILV4</accession>
<evidence type="ECO:0000256" key="1">
    <source>
        <dbReference type="ARBA" id="ARBA00004173"/>
    </source>
</evidence>
<evidence type="ECO:0000313" key="6">
    <source>
        <dbReference type="EMBL" id="RPA87105.1"/>
    </source>
</evidence>
<reference evidence="6 7" key="1">
    <citation type="journal article" date="2018" name="Nat. Ecol. Evol.">
        <title>Pezizomycetes genomes reveal the molecular basis of ectomycorrhizal truffle lifestyle.</title>
        <authorList>
            <person name="Murat C."/>
            <person name="Payen T."/>
            <person name="Noel B."/>
            <person name="Kuo A."/>
            <person name="Morin E."/>
            <person name="Chen J."/>
            <person name="Kohler A."/>
            <person name="Krizsan K."/>
            <person name="Balestrini R."/>
            <person name="Da Silva C."/>
            <person name="Montanini B."/>
            <person name="Hainaut M."/>
            <person name="Levati E."/>
            <person name="Barry K.W."/>
            <person name="Belfiori B."/>
            <person name="Cichocki N."/>
            <person name="Clum A."/>
            <person name="Dockter R.B."/>
            <person name="Fauchery L."/>
            <person name="Guy J."/>
            <person name="Iotti M."/>
            <person name="Le Tacon F."/>
            <person name="Lindquist E.A."/>
            <person name="Lipzen A."/>
            <person name="Malagnac F."/>
            <person name="Mello A."/>
            <person name="Molinier V."/>
            <person name="Miyauchi S."/>
            <person name="Poulain J."/>
            <person name="Riccioni C."/>
            <person name="Rubini A."/>
            <person name="Sitrit Y."/>
            <person name="Splivallo R."/>
            <person name="Traeger S."/>
            <person name="Wang M."/>
            <person name="Zifcakova L."/>
            <person name="Wipf D."/>
            <person name="Zambonelli A."/>
            <person name="Paolocci F."/>
            <person name="Nowrousian M."/>
            <person name="Ottonello S."/>
            <person name="Baldrian P."/>
            <person name="Spatafora J.W."/>
            <person name="Henrissat B."/>
            <person name="Nagy L.G."/>
            <person name="Aury J.M."/>
            <person name="Wincker P."/>
            <person name="Grigoriev I.V."/>
            <person name="Bonfante P."/>
            <person name="Martin F.M."/>
        </authorList>
    </citation>
    <scope>NUCLEOTIDE SEQUENCE [LARGE SCALE GENOMIC DNA]</scope>
    <source>
        <strain evidence="6 7">RN42</strain>
    </source>
</reference>
<dbReference type="SUPFAM" id="SSF49785">
    <property type="entry name" value="Galactose-binding domain-like"/>
    <property type="match status" value="1"/>
</dbReference>
<dbReference type="GO" id="GO:0005739">
    <property type="term" value="C:mitochondrion"/>
    <property type="evidence" value="ECO:0007669"/>
    <property type="project" value="UniProtKB-SubCell"/>
</dbReference>
<comment type="subcellular location">
    <subcellularLocation>
        <location evidence="1">Mitochondrion</location>
    </subcellularLocation>
</comment>
<protein>
    <submittedName>
        <fullName evidence="6">CIA30-domain-containing protein</fullName>
    </submittedName>
</protein>
<evidence type="ECO:0000259" key="5">
    <source>
        <dbReference type="Pfam" id="PF08547"/>
    </source>
</evidence>
<dbReference type="OrthoDB" id="42561at2759"/>
<sequence>MRPTFRYLGLGDVLKKSLTELKTQTNAAIRLDGLRQPPSELELANFTTPTPTQVKVFTDADLGGFSTATFDLLPLSERGLTYGRFSGTISLDLPPNRPEIQRSGYAAFRTLDPVRTIWGKSYHNIEHYTHLALRVKSDGDSGKYFVNLQTNTLVPTDIHQHRLYTTQKGVWENVYIPLSDFLRTNFGKVVEPQEELNRAQVRTVGVGLIDRIPGPFELCIQRVWATNKEADEPEVTVDENEKIPGMH</sequence>
<gene>
    <name evidence="6" type="ORF">BJ508DRAFT_410662</name>
</gene>
<keyword evidence="7" id="KW-1185">Reference proteome</keyword>
<dbReference type="GO" id="GO:0051082">
    <property type="term" value="F:unfolded protein binding"/>
    <property type="evidence" value="ECO:0007669"/>
    <property type="project" value="TreeGrafter"/>
</dbReference>
<feature type="domain" description="NADH:ubiquinone oxidoreductase intermediate-associated protein 30" evidence="5">
    <location>
        <begin position="46"/>
        <end position="220"/>
    </location>
</feature>
<proteinExistence type="inferred from homology"/>
<comment type="similarity">
    <text evidence="2">Belongs to the CIA30 family.</text>
</comment>
<name>A0A3N4ILV4_ASCIM</name>
<evidence type="ECO:0000256" key="4">
    <source>
        <dbReference type="ARBA" id="ARBA00023186"/>
    </source>
</evidence>
<dbReference type="EMBL" id="ML119647">
    <property type="protein sequence ID" value="RPA87105.1"/>
    <property type="molecule type" value="Genomic_DNA"/>
</dbReference>
<dbReference type="InterPro" id="IPR013857">
    <property type="entry name" value="NADH-UbQ_OxRdtase-assoc_prot30"/>
</dbReference>
<dbReference type="Proteomes" id="UP000275078">
    <property type="component" value="Unassembled WGS sequence"/>
</dbReference>
<dbReference type="PANTHER" id="PTHR13194:SF18">
    <property type="entry name" value="COMPLEX I INTERMEDIATE-ASSOCIATED PROTEIN 30, MITOCHONDRIAL"/>
    <property type="match status" value="1"/>
</dbReference>
<dbReference type="GO" id="GO:0010257">
    <property type="term" value="P:NADH dehydrogenase complex assembly"/>
    <property type="evidence" value="ECO:0007669"/>
    <property type="project" value="TreeGrafter"/>
</dbReference>
<organism evidence="6 7">
    <name type="scientific">Ascobolus immersus RN42</name>
    <dbReference type="NCBI Taxonomy" id="1160509"/>
    <lineage>
        <taxon>Eukaryota</taxon>
        <taxon>Fungi</taxon>
        <taxon>Dikarya</taxon>
        <taxon>Ascomycota</taxon>
        <taxon>Pezizomycotina</taxon>
        <taxon>Pezizomycetes</taxon>
        <taxon>Pezizales</taxon>
        <taxon>Ascobolaceae</taxon>
        <taxon>Ascobolus</taxon>
    </lineage>
</organism>
<evidence type="ECO:0000256" key="2">
    <source>
        <dbReference type="ARBA" id="ARBA00007884"/>
    </source>
</evidence>
<dbReference type="STRING" id="1160509.A0A3N4ILV4"/>
<keyword evidence="4" id="KW-0143">Chaperone</keyword>
<keyword evidence="3" id="KW-0496">Mitochondrion</keyword>
<dbReference type="PANTHER" id="PTHR13194">
    <property type="entry name" value="COMPLEX I INTERMEDIATE-ASSOCIATED PROTEIN 30"/>
    <property type="match status" value="1"/>
</dbReference>